<dbReference type="Gene3D" id="1.10.540.10">
    <property type="entry name" value="Acyl-CoA dehydrogenase/oxidase, N-terminal domain"/>
    <property type="match status" value="1"/>
</dbReference>
<dbReference type="GO" id="GO:0050660">
    <property type="term" value="F:flavin adenine dinucleotide binding"/>
    <property type="evidence" value="ECO:0007669"/>
    <property type="project" value="InterPro"/>
</dbReference>
<feature type="compositionally biased region" description="Polar residues" evidence="12">
    <location>
        <begin position="51"/>
        <end position="62"/>
    </location>
</feature>
<dbReference type="OrthoDB" id="2017118at2759"/>
<evidence type="ECO:0000256" key="2">
    <source>
        <dbReference type="ARBA" id="ARBA00005109"/>
    </source>
</evidence>
<dbReference type="Gene3D" id="1.20.140.10">
    <property type="entry name" value="Butyryl-CoA Dehydrogenase, subunit A, domain 3"/>
    <property type="match status" value="1"/>
</dbReference>
<accession>A0A1Y1I2E0</accession>
<evidence type="ECO:0000256" key="9">
    <source>
        <dbReference type="ARBA" id="ARBA00050268"/>
    </source>
</evidence>
<dbReference type="GO" id="GO:0003995">
    <property type="term" value="F:acyl-CoA dehydrogenase activity"/>
    <property type="evidence" value="ECO:0007669"/>
    <property type="project" value="InterPro"/>
</dbReference>
<dbReference type="InterPro" id="IPR006091">
    <property type="entry name" value="Acyl-CoA_Oxase/DH_mid-dom"/>
</dbReference>
<comment type="cofactor">
    <cofactor evidence="1 11">
        <name>FAD</name>
        <dbReference type="ChEBI" id="CHEBI:57692"/>
    </cofactor>
</comment>
<dbReference type="AlphaFoldDB" id="A0A1Y1I2E0"/>
<evidence type="ECO:0000313" key="16">
    <source>
        <dbReference type="EMBL" id="GAQ82917.1"/>
    </source>
</evidence>
<dbReference type="PANTHER" id="PTHR43831">
    <property type="entry name" value="ISOBUTYRYL-COA DEHYDROGENASE"/>
    <property type="match status" value="1"/>
</dbReference>
<dbReference type="InterPro" id="IPR009100">
    <property type="entry name" value="AcylCoA_DH/oxidase_NM_dom_sf"/>
</dbReference>
<dbReference type="InterPro" id="IPR037069">
    <property type="entry name" value="AcylCoA_DH/ox_N_sf"/>
</dbReference>
<dbReference type="GO" id="GO:0009083">
    <property type="term" value="P:branched-chain amino acid catabolic process"/>
    <property type="evidence" value="ECO:0007669"/>
    <property type="project" value="UniProtKB-KW"/>
</dbReference>
<dbReference type="SUPFAM" id="SSF47203">
    <property type="entry name" value="Acyl-CoA dehydrogenase C-terminal domain-like"/>
    <property type="match status" value="1"/>
</dbReference>
<organism evidence="16 17">
    <name type="scientific">Klebsormidium nitens</name>
    <name type="common">Green alga</name>
    <name type="synonym">Ulothrix nitens</name>
    <dbReference type="NCBI Taxonomy" id="105231"/>
    <lineage>
        <taxon>Eukaryota</taxon>
        <taxon>Viridiplantae</taxon>
        <taxon>Streptophyta</taxon>
        <taxon>Klebsormidiophyceae</taxon>
        <taxon>Klebsormidiales</taxon>
        <taxon>Klebsormidiaceae</taxon>
        <taxon>Klebsormidium</taxon>
    </lineage>
</organism>
<evidence type="ECO:0000256" key="3">
    <source>
        <dbReference type="ARBA" id="ARBA00009347"/>
    </source>
</evidence>
<evidence type="ECO:0000256" key="7">
    <source>
        <dbReference type="ARBA" id="ARBA00023002"/>
    </source>
</evidence>
<evidence type="ECO:0000259" key="13">
    <source>
        <dbReference type="Pfam" id="PF00441"/>
    </source>
</evidence>
<evidence type="ECO:0000256" key="5">
    <source>
        <dbReference type="ARBA" id="ARBA00022630"/>
    </source>
</evidence>
<keyword evidence="17" id="KW-1185">Reference proteome</keyword>
<evidence type="ECO:0000256" key="10">
    <source>
        <dbReference type="ARBA" id="ARBA00071686"/>
    </source>
</evidence>
<gene>
    <name evidence="16" type="ORF">KFL_001290070</name>
</gene>
<sequence length="443" mass="47879">MLTGLPGGFFALHCKAFGLRSFSDDAAVKKNKTANVMLPESPGKEEPRQHAASTGSSQSWTVSGHGLSEDQKDFLQVAQEFAQKELMPFAAKWDEEKYFPIETLRKAAGLGFGGIYCRDDVGGAGIGRADAAVIFEALAYADVSTTAYLTIHNMVCNMIDKFGDEDQRQKWLPRLTSMELLSSYCLTEPGSGSDAASLTTHAKAVNNGSEYVLNGAKAFISGGGVSDIYLVMARTGEEGAKGITCFLVEKGTPGLSFGKQESKLGWNSQPTSSVMLDDVRVPREHVIGQLGEGFKIAMAGLDGGRINIATCSVGGAQFCLDTAKEYVSSRKQFGKPIGAFQHTQFKLADMATSLEASRLLIRNAATAMDAKAPWAGAAAAMAKRFATDSCYDICNQALQLHGGYGYLKDYPIERYVRDLRVHTILEGTNEIMRVIISRQLMQH</sequence>
<keyword evidence="4" id="KW-0101">Branched-chain amino acid catabolism</keyword>
<dbReference type="PROSITE" id="PS00072">
    <property type="entry name" value="ACYL_COA_DH_1"/>
    <property type="match status" value="1"/>
</dbReference>
<comment type="pathway">
    <text evidence="2">Amino-acid degradation; L-valine degradation.</text>
</comment>
<dbReference type="InterPro" id="IPR006089">
    <property type="entry name" value="Acyl-CoA_DH_CS"/>
</dbReference>
<dbReference type="Gene3D" id="2.40.110.10">
    <property type="entry name" value="Butyryl-CoA Dehydrogenase, subunit A, domain 2"/>
    <property type="match status" value="1"/>
</dbReference>
<evidence type="ECO:0000256" key="11">
    <source>
        <dbReference type="RuleBase" id="RU362125"/>
    </source>
</evidence>
<name>A0A1Y1I2E0_KLENI</name>
<feature type="region of interest" description="Disordered" evidence="12">
    <location>
        <begin position="35"/>
        <end position="65"/>
    </location>
</feature>
<dbReference type="InterPro" id="IPR052547">
    <property type="entry name" value="Mito_Isobutyryl-CoADH"/>
</dbReference>
<dbReference type="InterPro" id="IPR036250">
    <property type="entry name" value="AcylCo_DH-like_C"/>
</dbReference>
<dbReference type="InterPro" id="IPR013786">
    <property type="entry name" value="AcylCoA_DH/ox_N"/>
</dbReference>
<evidence type="ECO:0000256" key="4">
    <source>
        <dbReference type="ARBA" id="ARBA00022456"/>
    </source>
</evidence>
<evidence type="ECO:0000256" key="6">
    <source>
        <dbReference type="ARBA" id="ARBA00022827"/>
    </source>
</evidence>
<dbReference type="SUPFAM" id="SSF56645">
    <property type="entry name" value="Acyl-CoA dehydrogenase NM domain-like"/>
    <property type="match status" value="1"/>
</dbReference>
<dbReference type="Pfam" id="PF02771">
    <property type="entry name" value="Acyl-CoA_dh_N"/>
    <property type="match status" value="1"/>
</dbReference>
<evidence type="ECO:0000313" key="17">
    <source>
        <dbReference type="Proteomes" id="UP000054558"/>
    </source>
</evidence>
<keyword evidence="6 11" id="KW-0274">FAD</keyword>
<dbReference type="OMA" id="LYREAPM"/>
<evidence type="ECO:0000256" key="1">
    <source>
        <dbReference type="ARBA" id="ARBA00001974"/>
    </source>
</evidence>
<dbReference type="PANTHER" id="PTHR43831:SF1">
    <property type="entry name" value="ISOBUTYRYL-COA DEHYDROGENASE, MITOCHONDRIAL"/>
    <property type="match status" value="1"/>
</dbReference>
<evidence type="ECO:0000256" key="12">
    <source>
        <dbReference type="SAM" id="MobiDB-lite"/>
    </source>
</evidence>
<feature type="domain" description="Acyl-CoA oxidase/dehydrogenase middle" evidence="14">
    <location>
        <begin position="184"/>
        <end position="279"/>
    </location>
</feature>
<comment type="catalytic activity">
    <reaction evidence="8">
        <text>(2S)-2-methylbutanoyl-CoA + oxidized [electron-transfer flavoprotein] + H(+) = (2E)-2-methylbut-2-enoyl-CoA + reduced [electron-transfer flavoprotein]</text>
        <dbReference type="Rhea" id="RHEA:48256"/>
        <dbReference type="Rhea" id="RHEA-COMP:10685"/>
        <dbReference type="Rhea" id="RHEA-COMP:10686"/>
        <dbReference type="ChEBI" id="CHEBI:15378"/>
        <dbReference type="ChEBI" id="CHEBI:57337"/>
        <dbReference type="ChEBI" id="CHEBI:57692"/>
        <dbReference type="ChEBI" id="CHEBI:58307"/>
        <dbReference type="ChEBI" id="CHEBI:88166"/>
    </reaction>
    <physiologicalReaction direction="left-to-right" evidence="8">
        <dbReference type="Rhea" id="RHEA:48257"/>
    </physiologicalReaction>
</comment>
<dbReference type="STRING" id="105231.A0A1Y1I2E0"/>
<keyword evidence="5 11" id="KW-0285">Flavoprotein</keyword>
<proteinExistence type="inferred from homology"/>
<evidence type="ECO:0000259" key="15">
    <source>
        <dbReference type="Pfam" id="PF02771"/>
    </source>
</evidence>
<evidence type="ECO:0000256" key="8">
    <source>
        <dbReference type="ARBA" id="ARBA00049552"/>
    </source>
</evidence>
<feature type="domain" description="Acyl-CoA dehydrogenase/oxidase N-terminal" evidence="15">
    <location>
        <begin position="68"/>
        <end position="179"/>
    </location>
</feature>
<dbReference type="Proteomes" id="UP000054558">
    <property type="component" value="Unassembled WGS sequence"/>
</dbReference>
<comment type="catalytic activity">
    <reaction evidence="9">
        <text>propanoyl-CoA + oxidized [electron-transfer flavoprotein] + H(+) = acryloyl-CoA + reduced [electron-transfer flavoprotein]</text>
        <dbReference type="Rhea" id="RHEA:31287"/>
        <dbReference type="Rhea" id="RHEA-COMP:10685"/>
        <dbReference type="Rhea" id="RHEA-COMP:10686"/>
        <dbReference type="ChEBI" id="CHEBI:15378"/>
        <dbReference type="ChEBI" id="CHEBI:57367"/>
        <dbReference type="ChEBI" id="CHEBI:57392"/>
        <dbReference type="ChEBI" id="CHEBI:57692"/>
        <dbReference type="ChEBI" id="CHEBI:58307"/>
    </reaction>
    <physiologicalReaction direction="left-to-right" evidence="9">
        <dbReference type="Rhea" id="RHEA:31288"/>
    </physiologicalReaction>
</comment>
<protein>
    <recommendedName>
        <fullName evidence="10">Isobutyryl-CoA dehydrogenase, mitochondrial</fullName>
    </recommendedName>
</protein>
<dbReference type="Pfam" id="PF00441">
    <property type="entry name" value="Acyl-CoA_dh_1"/>
    <property type="match status" value="1"/>
</dbReference>
<feature type="domain" description="Acyl-CoA dehydrogenase/oxidase C-terminal" evidence="13">
    <location>
        <begin position="291"/>
        <end position="440"/>
    </location>
</feature>
<dbReference type="InterPro" id="IPR046373">
    <property type="entry name" value="Acyl-CoA_Oxase/DH_mid-dom_sf"/>
</dbReference>
<dbReference type="Pfam" id="PF02770">
    <property type="entry name" value="Acyl-CoA_dh_M"/>
    <property type="match status" value="1"/>
</dbReference>
<dbReference type="PROSITE" id="PS00073">
    <property type="entry name" value="ACYL_COA_DH_2"/>
    <property type="match status" value="1"/>
</dbReference>
<dbReference type="InterPro" id="IPR009075">
    <property type="entry name" value="AcylCo_DH/oxidase_C"/>
</dbReference>
<comment type="similarity">
    <text evidence="3 11">Belongs to the acyl-CoA dehydrogenase family.</text>
</comment>
<dbReference type="FunFam" id="2.40.110.10:FF:000001">
    <property type="entry name" value="Acyl-CoA dehydrogenase, mitochondrial"/>
    <property type="match status" value="1"/>
</dbReference>
<dbReference type="EMBL" id="DF237078">
    <property type="protein sequence ID" value="GAQ82917.1"/>
    <property type="molecule type" value="Genomic_DNA"/>
</dbReference>
<evidence type="ECO:0000259" key="14">
    <source>
        <dbReference type="Pfam" id="PF02770"/>
    </source>
</evidence>
<reference evidence="16 17" key="1">
    <citation type="journal article" date="2014" name="Nat. Commun.">
        <title>Klebsormidium flaccidum genome reveals primary factors for plant terrestrial adaptation.</title>
        <authorList>
            <person name="Hori K."/>
            <person name="Maruyama F."/>
            <person name="Fujisawa T."/>
            <person name="Togashi T."/>
            <person name="Yamamoto N."/>
            <person name="Seo M."/>
            <person name="Sato S."/>
            <person name="Yamada T."/>
            <person name="Mori H."/>
            <person name="Tajima N."/>
            <person name="Moriyama T."/>
            <person name="Ikeuchi M."/>
            <person name="Watanabe M."/>
            <person name="Wada H."/>
            <person name="Kobayashi K."/>
            <person name="Saito M."/>
            <person name="Masuda T."/>
            <person name="Sasaki-Sekimoto Y."/>
            <person name="Mashiguchi K."/>
            <person name="Awai K."/>
            <person name="Shimojima M."/>
            <person name="Masuda S."/>
            <person name="Iwai M."/>
            <person name="Nobusawa T."/>
            <person name="Narise T."/>
            <person name="Kondo S."/>
            <person name="Saito H."/>
            <person name="Sato R."/>
            <person name="Murakawa M."/>
            <person name="Ihara Y."/>
            <person name="Oshima-Yamada Y."/>
            <person name="Ohtaka K."/>
            <person name="Satoh M."/>
            <person name="Sonobe K."/>
            <person name="Ishii M."/>
            <person name="Ohtani R."/>
            <person name="Kanamori-Sato M."/>
            <person name="Honoki R."/>
            <person name="Miyazaki D."/>
            <person name="Mochizuki H."/>
            <person name="Umetsu J."/>
            <person name="Higashi K."/>
            <person name="Shibata D."/>
            <person name="Kamiya Y."/>
            <person name="Sato N."/>
            <person name="Nakamura Y."/>
            <person name="Tabata S."/>
            <person name="Ida S."/>
            <person name="Kurokawa K."/>
            <person name="Ohta H."/>
        </authorList>
    </citation>
    <scope>NUCLEOTIDE SEQUENCE [LARGE SCALE GENOMIC DNA]</scope>
    <source>
        <strain evidence="16 17">NIES-2285</strain>
    </source>
</reference>
<dbReference type="FunFam" id="1.20.140.10:FF:000001">
    <property type="entry name" value="Acyl-CoA dehydrogenase"/>
    <property type="match status" value="1"/>
</dbReference>
<keyword evidence="7 11" id="KW-0560">Oxidoreductase</keyword>